<evidence type="ECO:0000256" key="6">
    <source>
        <dbReference type="PIRSR" id="PIRSR003085-1"/>
    </source>
</evidence>
<evidence type="ECO:0000256" key="2">
    <source>
        <dbReference type="ARBA" id="ARBA00022603"/>
    </source>
</evidence>
<dbReference type="InterPro" id="IPR029063">
    <property type="entry name" value="SAM-dependent_MTases_sf"/>
</dbReference>
<reference evidence="9" key="1">
    <citation type="submission" date="2017-01" db="EMBL/GenBank/DDBJ databases">
        <authorList>
            <person name="Varghese N."/>
            <person name="Submissions S."/>
        </authorList>
    </citation>
    <scope>NUCLEOTIDE SEQUENCE [LARGE SCALE GENOMIC DNA]</scope>
    <source>
        <strain evidence="9">DSM 29430</strain>
    </source>
</reference>
<gene>
    <name evidence="8" type="ORF">SAMN05421759_104333</name>
</gene>
<evidence type="ECO:0000313" key="9">
    <source>
        <dbReference type="Proteomes" id="UP000186684"/>
    </source>
</evidence>
<dbReference type="InterPro" id="IPR057206">
    <property type="entry name" value="DUF7884"/>
</dbReference>
<dbReference type="InterPro" id="IPR050723">
    <property type="entry name" value="CFA/CMAS"/>
</dbReference>
<evidence type="ECO:0000313" key="8">
    <source>
        <dbReference type="EMBL" id="SIS85579.1"/>
    </source>
</evidence>
<evidence type="ECO:0000256" key="5">
    <source>
        <dbReference type="ARBA" id="ARBA00023098"/>
    </source>
</evidence>
<dbReference type="EMBL" id="FTOQ01000004">
    <property type="protein sequence ID" value="SIS85579.1"/>
    <property type="molecule type" value="Genomic_DNA"/>
</dbReference>
<name>A0A1N7MI35_9RHOB</name>
<accession>A0A1N7MI35</accession>
<keyword evidence="5" id="KW-0443">Lipid metabolism</keyword>
<dbReference type="STRING" id="633194.SAMN05421759_104333"/>
<dbReference type="Gene3D" id="3.40.50.150">
    <property type="entry name" value="Vaccinia Virus protein VP39"/>
    <property type="match status" value="1"/>
</dbReference>
<keyword evidence="3" id="KW-0808">Transferase</keyword>
<dbReference type="AlphaFoldDB" id="A0A1N7MI35"/>
<sequence>MWDRMLDSILSRFVTIGDLHVTWPDGRETRYGANSAPRAHVTLKDPSIVRFLCLRPVLALGEGYVDGRIEISDAELHPLLALLQRARETGGRLPRWLEIASDAKLALSVFLQRNSPLSSRRNVAHHYDLSDDFYRLFLDEDMQYSCAYFTEPGLDLASAQAAKKAHIAAKLQLKPGLRVLDIGCGWGGMALTLARDYGVQVTGVTLSENQKATAEARVQAAGLSDRVDIRLQDYRQVSDRFDRIVSVGMLEHVGRPHFRGYFAKLSELLDPEGIALVHTIGLSRRPSPTSPWLAKYIFPGGYVPALSDLAPEIERAGLWMADIEVLRGHYAWTLHHWRERFEASLDRVRAMYDERFVRMWRFYLVACETAFEQQRQGVFQFQLSKAQGAVPVTRDYLYGGHGAGAMSQAAE</sequence>
<dbReference type="GO" id="GO:0008610">
    <property type="term" value="P:lipid biosynthetic process"/>
    <property type="evidence" value="ECO:0007669"/>
    <property type="project" value="InterPro"/>
</dbReference>
<protein>
    <submittedName>
        <fullName evidence="8">Cyclopropane-fatty-acyl-phospholipid synthase</fullName>
    </submittedName>
</protein>
<dbReference type="PANTHER" id="PTHR43667:SF1">
    <property type="entry name" value="CYCLOPROPANE-FATTY-ACYL-PHOSPHOLIPID SYNTHASE"/>
    <property type="match status" value="1"/>
</dbReference>
<dbReference type="CDD" id="cd02440">
    <property type="entry name" value="AdoMet_MTases"/>
    <property type="match status" value="1"/>
</dbReference>
<keyword evidence="9" id="KW-1185">Reference proteome</keyword>
<dbReference type="RefSeq" id="WP_076447898.1">
    <property type="nucleotide sequence ID" value="NZ_FTOQ01000004.1"/>
</dbReference>
<keyword evidence="2" id="KW-0489">Methyltransferase</keyword>
<keyword evidence="4" id="KW-0949">S-adenosyl-L-methionine</keyword>
<feature type="domain" description="DUF7884" evidence="7">
    <location>
        <begin position="8"/>
        <end position="72"/>
    </location>
</feature>
<evidence type="ECO:0000256" key="1">
    <source>
        <dbReference type="ARBA" id="ARBA00010815"/>
    </source>
</evidence>
<evidence type="ECO:0000256" key="3">
    <source>
        <dbReference type="ARBA" id="ARBA00022679"/>
    </source>
</evidence>
<comment type="similarity">
    <text evidence="1">Belongs to the CFA/CMAS family.</text>
</comment>
<dbReference type="PIRSF" id="PIRSF003085">
    <property type="entry name" value="CMAS"/>
    <property type="match status" value="1"/>
</dbReference>
<organism evidence="8 9">
    <name type="scientific">Roseivivax lentus</name>
    <dbReference type="NCBI Taxonomy" id="633194"/>
    <lineage>
        <taxon>Bacteria</taxon>
        <taxon>Pseudomonadati</taxon>
        <taxon>Pseudomonadota</taxon>
        <taxon>Alphaproteobacteria</taxon>
        <taxon>Rhodobacterales</taxon>
        <taxon>Roseobacteraceae</taxon>
        <taxon>Roseivivax</taxon>
    </lineage>
</organism>
<dbReference type="Proteomes" id="UP000186684">
    <property type="component" value="Unassembled WGS sequence"/>
</dbReference>
<dbReference type="Pfam" id="PF25371">
    <property type="entry name" value="DUF7884"/>
    <property type="match status" value="1"/>
</dbReference>
<dbReference type="PANTHER" id="PTHR43667">
    <property type="entry name" value="CYCLOPROPANE-FATTY-ACYL-PHOSPHOLIPID SYNTHASE"/>
    <property type="match status" value="1"/>
</dbReference>
<evidence type="ECO:0000259" key="7">
    <source>
        <dbReference type="Pfam" id="PF25371"/>
    </source>
</evidence>
<dbReference type="InterPro" id="IPR003333">
    <property type="entry name" value="CMAS"/>
</dbReference>
<dbReference type="GO" id="GO:0008168">
    <property type="term" value="F:methyltransferase activity"/>
    <property type="evidence" value="ECO:0007669"/>
    <property type="project" value="UniProtKB-KW"/>
</dbReference>
<evidence type="ECO:0000256" key="4">
    <source>
        <dbReference type="ARBA" id="ARBA00022691"/>
    </source>
</evidence>
<dbReference type="SUPFAM" id="SSF53335">
    <property type="entry name" value="S-adenosyl-L-methionine-dependent methyltransferases"/>
    <property type="match status" value="1"/>
</dbReference>
<dbReference type="OrthoDB" id="9782855at2"/>
<proteinExistence type="inferred from homology"/>
<feature type="active site" evidence="6">
    <location>
        <position position="367"/>
    </location>
</feature>
<dbReference type="Pfam" id="PF02353">
    <property type="entry name" value="CMAS"/>
    <property type="match status" value="1"/>
</dbReference>
<dbReference type="GO" id="GO:0032259">
    <property type="term" value="P:methylation"/>
    <property type="evidence" value="ECO:0007669"/>
    <property type="project" value="UniProtKB-KW"/>
</dbReference>